<feature type="region of interest" description="Disordered" evidence="1">
    <location>
        <begin position="409"/>
        <end position="470"/>
    </location>
</feature>
<dbReference type="AlphaFoldDB" id="A0A9D4WUH8"/>
<dbReference type="EMBL" id="JAMSHJ010000005">
    <property type="protein sequence ID" value="KAI5409318.1"/>
    <property type="molecule type" value="Genomic_DNA"/>
</dbReference>
<evidence type="ECO:0000259" key="2">
    <source>
        <dbReference type="Pfam" id="PF22936"/>
    </source>
</evidence>
<dbReference type="Pfam" id="PF22936">
    <property type="entry name" value="Pol_BBD"/>
    <property type="match status" value="1"/>
</dbReference>
<organism evidence="4 5">
    <name type="scientific">Pisum sativum</name>
    <name type="common">Garden pea</name>
    <name type="synonym">Lathyrus oleraceus</name>
    <dbReference type="NCBI Taxonomy" id="3888"/>
    <lineage>
        <taxon>Eukaryota</taxon>
        <taxon>Viridiplantae</taxon>
        <taxon>Streptophyta</taxon>
        <taxon>Embryophyta</taxon>
        <taxon>Tracheophyta</taxon>
        <taxon>Spermatophyta</taxon>
        <taxon>Magnoliopsida</taxon>
        <taxon>eudicotyledons</taxon>
        <taxon>Gunneridae</taxon>
        <taxon>Pentapetalae</taxon>
        <taxon>rosids</taxon>
        <taxon>fabids</taxon>
        <taxon>Fabales</taxon>
        <taxon>Fabaceae</taxon>
        <taxon>Papilionoideae</taxon>
        <taxon>50 kb inversion clade</taxon>
        <taxon>NPAAA clade</taxon>
        <taxon>Hologalegina</taxon>
        <taxon>IRL clade</taxon>
        <taxon>Fabeae</taxon>
        <taxon>Lathyrus</taxon>
    </lineage>
</organism>
<feature type="compositionally biased region" description="Polar residues" evidence="1">
    <location>
        <begin position="431"/>
        <end position="455"/>
    </location>
</feature>
<protein>
    <recommendedName>
        <fullName evidence="6">Retrovirus-related Pol polyprotein from transposon TNT 1-94</fullName>
    </recommendedName>
</protein>
<dbReference type="InterPro" id="IPR057670">
    <property type="entry name" value="SH3_retrovirus"/>
</dbReference>
<feature type="domain" description="Retrovirus-related Pol polyprotein from transposon TNT 1-94-like beta-barrel" evidence="2">
    <location>
        <begin position="155"/>
        <end position="228"/>
    </location>
</feature>
<evidence type="ECO:0000256" key="1">
    <source>
        <dbReference type="SAM" id="MobiDB-lite"/>
    </source>
</evidence>
<name>A0A9D4WUH8_PEA</name>
<evidence type="ECO:0000313" key="4">
    <source>
        <dbReference type="EMBL" id="KAI5409318.1"/>
    </source>
</evidence>
<reference evidence="4 5" key="1">
    <citation type="journal article" date="2022" name="Nat. Genet.">
        <title>Improved pea reference genome and pan-genome highlight genomic features and evolutionary characteristics.</title>
        <authorList>
            <person name="Yang T."/>
            <person name="Liu R."/>
            <person name="Luo Y."/>
            <person name="Hu S."/>
            <person name="Wang D."/>
            <person name="Wang C."/>
            <person name="Pandey M.K."/>
            <person name="Ge S."/>
            <person name="Xu Q."/>
            <person name="Li N."/>
            <person name="Li G."/>
            <person name="Huang Y."/>
            <person name="Saxena R.K."/>
            <person name="Ji Y."/>
            <person name="Li M."/>
            <person name="Yan X."/>
            <person name="He Y."/>
            <person name="Liu Y."/>
            <person name="Wang X."/>
            <person name="Xiang C."/>
            <person name="Varshney R.K."/>
            <person name="Ding H."/>
            <person name="Gao S."/>
            <person name="Zong X."/>
        </authorList>
    </citation>
    <scope>NUCLEOTIDE SEQUENCE [LARGE SCALE GENOMIC DNA]</scope>
    <source>
        <strain evidence="4 5">cv. Zhongwan 6</strain>
    </source>
</reference>
<dbReference type="Pfam" id="PF25597">
    <property type="entry name" value="SH3_retrovirus"/>
    <property type="match status" value="1"/>
</dbReference>
<feature type="region of interest" description="Disordered" evidence="1">
    <location>
        <begin position="82"/>
        <end position="104"/>
    </location>
</feature>
<dbReference type="PANTHER" id="PTHR34222:SF99">
    <property type="entry name" value="PROTEIN, PUTATIVE-RELATED"/>
    <property type="match status" value="1"/>
</dbReference>
<proteinExistence type="predicted"/>
<evidence type="ECO:0000313" key="5">
    <source>
        <dbReference type="Proteomes" id="UP001058974"/>
    </source>
</evidence>
<feature type="region of interest" description="Disordered" evidence="1">
    <location>
        <begin position="25"/>
        <end position="46"/>
    </location>
</feature>
<gene>
    <name evidence="4" type="ORF">KIW84_054934</name>
</gene>
<accession>A0A9D4WUH8</accession>
<dbReference type="Proteomes" id="UP001058974">
    <property type="component" value="Chromosome 5"/>
</dbReference>
<feature type="domain" description="Retroviral polymerase SH3-like" evidence="3">
    <location>
        <begin position="288"/>
        <end position="341"/>
    </location>
</feature>
<keyword evidence="5" id="KW-1185">Reference proteome</keyword>
<evidence type="ECO:0008006" key="6">
    <source>
        <dbReference type="Google" id="ProtNLM"/>
    </source>
</evidence>
<dbReference type="PANTHER" id="PTHR34222">
    <property type="entry name" value="GAG_PRE-INTEGRS DOMAIN-CONTAINING PROTEIN"/>
    <property type="match status" value="1"/>
</dbReference>
<evidence type="ECO:0000259" key="3">
    <source>
        <dbReference type="Pfam" id="PF25597"/>
    </source>
</evidence>
<dbReference type="Gramene" id="Psat05G0493400-T1">
    <property type="protein sequence ID" value="KAI5409318.1"/>
    <property type="gene ID" value="KIW84_054934"/>
</dbReference>
<dbReference type="InterPro" id="IPR054722">
    <property type="entry name" value="PolX-like_BBD"/>
</dbReference>
<feature type="compositionally biased region" description="Polar residues" evidence="1">
    <location>
        <begin position="89"/>
        <end position="104"/>
    </location>
</feature>
<sequence length="688" mass="76736">MNSSFSMEVPSANISEEVAALQVQTHEGNSNAKQGTNNFRAKNQGYNSSRGHNRVCTHCNRTNHTVETCFLKHGFRPGFKGKGKGQVAASVNNASDTSPKDSTSSVFGFTQEQYNNILALLQQSKPNPTVNSVTTSPFAMHSHASNVNGKNPNLWILDTGATDHFSFHFSSFVEYKNIVPIPVSLPDGSQVVASVSGTVAISPSLTLHNVLYIPSFHVNLISIAKLVDSTNCFVQFNANTCHILQNHSKEMIGIANLDRGIYILDSTTRKSSNSSVAYNPCNIWHSRLAHRTKFDSRARKAIFLGYREGTKGYILYDINNHTFFISRNVVFYEDTFPFKIKSVPSDTVLSEHVPPTISHIQNLDDPHPVMHIDQPSTTDISFSFDVSTSLNDSASSPFNMNYLSPGPTYPSSPDLHLSTSLHPTDIDLSTDEPSTISEPMTNHNTLLPDESSIQPHPSADNGILPQSSAENNTLPLRQSSRTSQPPHYLKDYHCYYSTSHNSPQVKYPLSSVLTYDQCSSSYKHFCLSVSSNFEPKFFTQAIKHDYWKQAMDVELQALAENQTWNVVELPPGKVLIRHDHLLKWKEVIKENMTCIINNGNVYNNDFQWKVCDHSKKIVFLGGTTMKAIELQNIPPKEYFFKDFGEILQGKCKTDRLEDIIGAVSEINHIQSNTPGKKVVVSVVLKDLK</sequence>
<comment type="caution">
    <text evidence="4">The sequence shown here is derived from an EMBL/GenBank/DDBJ whole genome shotgun (WGS) entry which is preliminary data.</text>
</comment>